<evidence type="ECO:0000313" key="2">
    <source>
        <dbReference type="Proteomes" id="UP000664369"/>
    </source>
</evidence>
<protein>
    <submittedName>
        <fullName evidence="1">Uncharacterized protein</fullName>
    </submittedName>
</protein>
<keyword evidence="2" id="KW-1185">Reference proteome</keyword>
<evidence type="ECO:0000313" key="1">
    <source>
        <dbReference type="EMBL" id="MBO2010350.1"/>
    </source>
</evidence>
<accession>A0ABS3QGH6</accession>
<gene>
    <name evidence="1" type="ORF">J4E00_14910</name>
</gene>
<proteinExistence type="predicted"/>
<sequence length="128" mass="13673">MIINLYALQPGHFFNRMLTGGLLGVLPLLAGCSHQSVPQALRLPQPKAALAQKAKARFSSLPTSAPTGMADVLADVRRRSFFLVPTPGTPRLLADNYAQRLVARFEPTAYTVGAAPDSGATASAWEVR</sequence>
<dbReference type="Proteomes" id="UP000664369">
    <property type="component" value="Unassembled WGS sequence"/>
</dbReference>
<dbReference type="RefSeq" id="WP_208175976.1">
    <property type="nucleotide sequence ID" value="NZ_JAGETZ010000006.1"/>
</dbReference>
<reference evidence="1 2" key="1">
    <citation type="submission" date="2021-03" db="EMBL/GenBank/DDBJ databases">
        <authorList>
            <person name="Kim M.K."/>
        </authorList>
    </citation>
    <scope>NUCLEOTIDE SEQUENCE [LARGE SCALE GENOMIC DNA]</scope>
    <source>
        <strain evidence="1 2">BT442</strain>
    </source>
</reference>
<name>A0ABS3QGH6_9BACT</name>
<comment type="caution">
    <text evidence="1">The sequence shown here is derived from an EMBL/GenBank/DDBJ whole genome shotgun (WGS) entry which is preliminary data.</text>
</comment>
<dbReference type="EMBL" id="JAGETZ010000006">
    <property type="protein sequence ID" value="MBO2010350.1"/>
    <property type="molecule type" value="Genomic_DNA"/>
</dbReference>
<organism evidence="1 2">
    <name type="scientific">Hymenobacter negativus</name>
    <dbReference type="NCBI Taxonomy" id="2795026"/>
    <lineage>
        <taxon>Bacteria</taxon>
        <taxon>Pseudomonadati</taxon>
        <taxon>Bacteroidota</taxon>
        <taxon>Cytophagia</taxon>
        <taxon>Cytophagales</taxon>
        <taxon>Hymenobacteraceae</taxon>
        <taxon>Hymenobacter</taxon>
    </lineage>
</organism>